<keyword evidence="2" id="KW-1185">Reference proteome</keyword>
<evidence type="ECO:0000313" key="2">
    <source>
        <dbReference type="Proteomes" id="UP000799428"/>
    </source>
</evidence>
<dbReference type="AlphaFoldDB" id="A0A6G1KMK1"/>
<accession>A0A6G1KMK1</accession>
<evidence type="ECO:0000313" key="1">
    <source>
        <dbReference type="EMBL" id="KAF2713712.1"/>
    </source>
</evidence>
<dbReference type="Proteomes" id="UP000799428">
    <property type="component" value="Unassembled WGS sequence"/>
</dbReference>
<gene>
    <name evidence="1" type="ORF">K504DRAFT_517793</name>
</gene>
<organism evidence="1 2">
    <name type="scientific">Pleomassaria siparia CBS 279.74</name>
    <dbReference type="NCBI Taxonomy" id="1314801"/>
    <lineage>
        <taxon>Eukaryota</taxon>
        <taxon>Fungi</taxon>
        <taxon>Dikarya</taxon>
        <taxon>Ascomycota</taxon>
        <taxon>Pezizomycotina</taxon>
        <taxon>Dothideomycetes</taxon>
        <taxon>Pleosporomycetidae</taxon>
        <taxon>Pleosporales</taxon>
        <taxon>Pleomassariaceae</taxon>
        <taxon>Pleomassaria</taxon>
    </lineage>
</organism>
<protein>
    <submittedName>
        <fullName evidence="1">Uncharacterized protein</fullName>
    </submittedName>
</protein>
<sequence>MYSNQGRRDRSYPPCIGRPCNCWTGLLLDAICPGYVEISMTAKNPQVMEAVDECLTTSVPMQCTGRAKGLLTGSFTQLEEETLF</sequence>
<reference evidence="1" key="1">
    <citation type="journal article" date="2020" name="Stud. Mycol.">
        <title>101 Dothideomycetes genomes: a test case for predicting lifestyles and emergence of pathogens.</title>
        <authorList>
            <person name="Haridas S."/>
            <person name="Albert R."/>
            <person name="Binder M."/>
            <person name="Bloem J."/>
            <person name="Labutti K."/>
            <person name="Salamov A."/>
            <person name="Andreopoulos B."/>
            <person name="Baker S."/>
            <person name="Barry K."/>
            <person name="Bills G."/>
            <person name="Bluhm B."/>
            <person name="Cannon C."/>
            <person name="Castanera R."/>
            <person name="Culley D."/>
            <person name="Daum C."/>
            <person name="Ezra D."/>
            <person name="Gonzalez J."/>
            <person name="Henrissat B."/>
            <person name="Kuo A."/>
            <person name="Liang C."/>
            <person name="Lipzen A."/>
            <person name="Lutzoni F."/>
            <person name="Magnuson J."/>
            <person name="Mondo S."/>
            <person name="Nolan M."/>
            <person name="Ohm R."/>
            <person name="Pangilinan J."/>
            <person name="Park H.-J."/>
            <person name="Ramirez L."/>
            <person name="Alfaro M."/>
            <person name="Sun H."/>
            <person name="Tritt A."/>
            <person name="Yoshinaga Y."/>
            <person name="Zwiers L.-H."/>
            <person name="Turgeon B."/>
            <person name="Goodwin S."/>
            <person name="Spatafora J."/>
            <person name="Crous P."/>
            <person name="Grigoriev I."/>
        </authorList>
    </citation>
    <scope>NUCLEOTIDE SEQUENCE</scope>
    <source>
        <strain evidence="1">CBS 279.74</strain>
    </source>
</reference>
<dbReference type="EMBL" id="MU005765">
    <property type="protein sequence ID" value="KAF2713712.1"/>
    <property type="molecule type" value="Genomic_DNA"/>
</dbReference>
<name>A0A6G1KMK1_9PLEO</name>
<proteinExistence type="predicted"/>